<evidence type="ECO:0000256" key="2">
    <source>
        <dbReference type="SAM" id="Phobius"/>
    </source>
</evidence>
<dbReference type="RefSeq" id="WP_253864687.1">
    <property type="nucleotide sequence ID" value="NZ_BAAALN010000002.1"/>
</dbReference>
<feature type="region of interest" description="Disordered" evidence="1">
    <location>
        <begin position="1"/>
        <end position="92"/>
    </location>
</feature>
<evidence type="ECO:0000256" key="1">
    <source>
        <dbReference type="SAM" id="MobiDB-lite"/>
    </source>
</evidence>
<evidence type="ECO:0000313" key="3">
    <source>
        <dbReference type="EMBL" id="GAA1227953.1"/>
    </source>
</evidence>
<keyword evidence="2" id="KW-1133">Transmembrane helix</keyword>
<feature type="compositionally biased region" description="Low complexity" evidence="1">
    <location>
        <begin position="24"/>
        <end position="84"/>
    </location>
</feature>
<proteinExistence type="predicted"/>
<dbReference type="Proteomes" id="UP001500653">
    <property type="component" value="Unassembled WGS sequence"/>
</dbReference>
<comment type="caution">
    <text evidence="3">The sequence shown here is derived from an EMBL/GenBank/DDBJ whole genome shotgun (WGS) entry which is preliminary data.</text>
</comment>
<evidence type="ECO:0000313" key="4">
    <source>
        <dbReference type="Proteomes" id="UP001500653"/>
    </source>
</evidence>
<dbReference type="EMBL" id="BAAALN010000002">
    <property type="protein sequence ID" value="GAA1227953.1"/>
    <property type="molecule type" value="Genomic_DNA"/>
</dbReference>
<reference evidence="3 4" key="1">
    <citation type="journal article" date="2019" name="Int. J. Syst. Evol. Microbiol.">
        <title>The Global Catalogue of Microorganisms (GCM) 10K type strain sequencing project: providing services to taxonomists for standard genome sequencing and annotation.</title>
        <authorList>
            <consortium name="The Broad Institute Genomics Platform"/>
            <consortium name="The Broad Institute Genome Sequencing Center for Infectious Disease"/>
            <person name="Wu L."/>
            <person name="Ma J."/>
        </authorList>
    </citation>
    <scope>NUCLEOTIDE SEQUENCE [LARGE SCALE GENOMIC DNA]</scope>
    <source>
        <strain evidence="3 4">JCM 13023</strain>
    </source>
</reference>
<accession>A0ABN1VZR5</accession>
<feature type="transmembrane region" description="Helical" evidence="2">
    <location>
        <begin position="98"/>
        <end position="119"/>
    </location>
</feature>
<name>A0ABN1VZR5_9PSEU</name>
<keyword evidence="2" id="KW-0812">Transmembrane</keyword>
<keyword evidence="4" id="KW-1185">Reference proteome</keyword>
<evidence type="ECO:0008006" key="5">
    <source>
        <dbReference type="Google" id="ProtNLM"/>
    </source>
</evidence>
<feature type="compositionally biased region" description="Gly residues" evidence="1">
    <location>
        <begin position="14"/>
        <end position="23"/>
    </location>
</feature>
<organism evidence="3 4">
    <name type="scientific">Prauserella halophila</name>
    <dbReference type="NCBI Taxonomy" id="185641"/>
    <lineage>
        <taxon>Bacteria</taxon>
        <taxon>Bacillati</taxon>
        <taxon>Actinomycetota</taxon>
        <taxon>Actinomycetes</taxon>
        <taxon>Pseudonocardiales</taxon>
        <taxon>Pseudonocardiaceae</taxon>
        <taxon>Prauserella</taxon>
    </lineage>
</organism>
<sequence length="491" mass="52040">MTTPQDPDNPWGNQPGGQPGQPYGGQPQPGGDPQGGQPQYGQPQYGQPQYGQPQYGQPGPQYGQPQQGYDQGYPPPYGQQDAVAPAPPPAGKGRKRGLVIGLVIALVVAAGAVGSYFAFFQQSSVAAGSSSPTEAVRKLATSLEGDDVAGAVSTLAPSESRPLTDTFDEFIAEYKRLGVLTEDADPEMFSGISVTTENLRFDEQGEERINDRVTVTELTGGTITFEADYSEVPLAPEFKDQIVENTPFGEDSHTVDIAEDLDEPLRLAAVQENGEWYPSLFYTLADYAVQDLDLEWSSRSIPAKGADSVDAAVKDTVNAALSGDLERVIELLPPDQLAVVHDAGPLLLEQAAGFEGLPGAEVTDLQTETSEVTGGTRATITSISVSVQGSTITVAKSGDCYEMQARGRSQRLCADDIARQAAADSPDMPPAAAEMVSNVTEGFMKQGLGVVTTEVDGKHYVSPLDTANDLVITAMRSMQPEDLKAMLAGDY</sequence>
<gene>
    <name evidence="3" type="ORF">GCM10009676_07880</name>
</gene>
<keyword evidence="2" id="KW-0472">Membrane</keyword>
<protein>
    <recommendedName>
        <fullName evidence="5">Flagellar basal body protein FliL</fullName>
    </recommendedName>
</protein>